<dbReference type="SMART" id="SM00382">
    <property type="entry name" value="AAA"/>
    <property type="match status" value="1"/>
</dbReference>
<accession>A0A517TET8</accession>
<dbReference type="KEGG" id="chya:V22_41720"/>
<dbReference type="Gene3D" id="3.20.20.140">
    <property type="entry name" value="Metal-dependent hydrolases"/>
    <property type="match status" value="1"/>
</dbReference>
<dbReference type="OrthoDB" id="9791620at2"/>
<feature type="domain" description="AAA+ ATPase" evidence="1">
    <location>
        <begin position="231"/>
        <end position="618"/>
    </location>
</feature>
<dbReference type="SUPFAM" id="SSF52540">
    <property type="entry name" value="P-loop containing nucleoside triphosphate hydrolases"/>
    <property type="match status" value="1"/>
</dbReference>
<evidence type="ECO:0000313" key="3">
    <source>
        <dbReference type="Proteomes" id="UP000319976"/>
    </source>
</evidence>
<dbReference type="SUPFAM" id="SSF89550">
    <property type="entry name" value="PHP domain-like"/>
    <property type="match status" value="1"/>
</dbReference>
<dbReference type="CDD" id="cd00267">
    <property type="entry name" value="ABC_ATPase"/>
    <property type="match status" value="1"/>
</dbReference>
<keyword evidence="2" id="KW-0067">ATP-binding</keyword>
<dbReference type="AlphaFoldDB" id="A0A517TET8"/>
<dbReference type="Proteomes" id="UP000319976">
    <property type="component" value="Chromosome"/>
</dbReference>
<protein>
    <submittedName>
        <fullName evidence="2">Phosphate transporter ATP-binding protein</fullName>
    </submittedName>
</protein>
<dbReference type="InterPro" id="IPR027417">
    <property type="entry name" value="P-loop_NTPase"/>
</dbReference>
<evidence type="ECO:0000259" key="1">
    <source>
        <dbReference type="SMART" id="SM00382"/>
    </source>
</evidence>
<name>A0A517TET8_9PLAN</name>
<gene>
    <name evidence="2" type="ORF">V22_41720</name>
</gene>
<dbReference type="RefSeq" id="WP_145266410.1">
    <property type="nucleotide sequence ID" value="NZ_CP036316.1"/>
</dbReference>
<reference evidence="2 3" key="1">
    <citation type="submission" date="2019-02" db="EMBL/GenBank/DDBJ databases">
        <title>Deep-cultivation of Planctomycetes and their phenomic and genomic characterization uncovers novel biology.</title>
        <authorList>
            <person name="Wiegand S."/>
            <person name="Jogler M."/>
            <person name="Boedeker C."/>
            <person name="Pinto D."/>
            <person name="Vollmers J."/>
            <person name="Rivas-Marin E."/>
            <person name="Kohn T."/>
            <person name="Peeters S.H."/>
            <person name="Heuer A."/>
            <person name="Rast P."/>
            <person name="Oberbeckmann S."/>
            <person name="Bunk B."/>
            <person name="Jeske O."/>
            <person name="Meyerdierks A."/>
            <person name="Storesund J.E."/>
            <person name="Kallscheuer N."/>
            <person name="Luecker S."/>
            <person name="Lage O.M."/>
            <person name="Pohl T."/>
            <person name="Merkel B.J."/>
            <person name="Hornburger P."/>
            <person name="Mueller R.-W."/>
            <person name="Bruemmer F."/>
            <person name="Labrenz M."/>
            <person name="Spormann A.M."/>
            <person name="Op den Camp H."/>
            <person name="Overmann J."/>
            <person name="Amann R."/>
            <person name="Jetten M.S.M."/>
            <person name="Mascher T."/>
            <person name="Medema M.H."/>
            <person name="Devos D.P."/>
            <person name="Kaster A.-K."/>
            <person name="Ovreas L."/>
            <person name="Rohde M."/>
            <person name="Galperin M.Y."/>
            <person name="Jogler C."/>
        </authorList>
    </citation>
    <scope>NUCLEOTIDE SEQUENCE [LARGE SCALE GENOMIC DNA]</scope>
    <source>
        <strain evidence="2 3">V22</strain>
    </source>
</reference>
<keyword evidence="3" id="KW-1185">Reference proteome</keyword>
<evidence type="ECO:0000313" key="2">
    <source>
        <dbReference type="EMBL" id="QDT66900.1"/>
    </source>
</evidence>
<organism evidence="2 3">
    <name type="scientific">Calycomorphotria hydatis</name>
    <dbReference type="NCBI Taxonomy" id="2528027"/>
    <lineage>
        <taxon>Bacteria</taxon>
        <taxon>Pseudomonadati</taxon>
        <taxon>Planctomycetota</taxon>
        <taxon>Planctomycetia</taxon>
        <taxon>Planctomycetales</taxon>
        <taxon>Planctomycetaceae</taxon>
        <taxon>Calycomorphotria</taxon>
    </lineage>
</organism>
<keyword evidence="2" id="KW-0547">Nucleotide-binding</keyword>
<dbReference type="Gene3D" id="3.40.50.300">
    <property type="entry name" value="P-loop containing nucleotide triphosphate hydrolases"/>
    <property type="match status" value="1"/>
</dbReference>
<dbReference type="GO" id="GO:0005524">
    <property type="term" value="F:ATP binding"/>
    <property type="evidence" value="ECO:0007669"/>
    <property type="project" value="UniProtKB-KW"/>
</dbReference>
<dbReference type="EMBL" id="CP036316">
    <property type="protein sequence ID" value="QDT66900.1"/>
    <property type="molecule type" value="Genomic_DNA"/>
</dbReference>
<dbReference type="InterPro" id="IPR016195">
    <property type="entry name" value="Pol/histidinol_Pase-like"/>
</dbReference>
<sequence>MKKIDFHIHTVPSIKDSHFTFSLTKLKTYVETTGLDAISITNHDLFDVNQFLEISRTLDIPVFPGIEISLAETHVLLICDPSDLGDFNARCNLVSQKIANPEDSINIDEFFEIFEAPQDYIVIPHYSKKPAIGPDTLARIVDFISAAEVNSAKKFIRLSKSDEKLTPVLFSDVRIQETMASFPTRHTYVDCGEVTFASIKGSLRDKRKVALSKADGNRLFAVFDDGQTLSTGLNVLLGERSSGKTHTLDRIAGALEETKYIRQFSLLQSEDHLRDREFNDDVQRKRSVSVERYLSGFKSIVEDVADIDLAANERDVSEFISTLLRSAEEADRKDEYSRAKLFNEDEYPIQQARTLRELIASIRQVIENIEFRDVIERHVSRSALQRLAIELIELFREKTLESAKKEWVNSAVRDIKVNLKMRSSDTQISNVDLYQAALDIKKVERFKSIVNSLRRDAVVSEEQIQGFRVVVRKGPYTGAGELKAVSRSQSAFKEAFNVYDDPYRFLHAIQEVKTLHRTEIYKYFSKITYTILNGDGYEVSGGERSEFRLLQEIADAQNYDILLIDEPESSFDNLFLESSVNEMIREISECMPVVVVTHNSTVGASISADYVIVAQKEKSEGGIEYRLYSGHPSNSILSSRDGREIANYDAMMNSLEAGHEVYTERKKVYEAIRS</sequence>
<dbReference type="InterPro" id="IPR003593">
    <property type="entry name" value="AAA+_ATPase"/>
</dbReference>
<dbReference type="CDD" id="cd07432">
    <property type="entry name" value="PHP_HisPPase"/>
    <property type="match status" value="1"/>
</dbReference>
<proteinExistence type="predicted"/>